<accession>A0A8F9XF87</accession>
<organism evidence="2 3">
    <name type="scientific">Horticoccus luteus</name>
    <dbReference type="NCBI Taxonomy" id="2862869"/>
    <lineage>
        <taxon>Bacteria</taxon>
        <taxon>Pseudomonadati</taxon>
        <taxon>Verrucomicrobiota</taxon>
        <taxon>Opitutia</taxon>
        <taxon>Opitutales</taxon>
        <taxon>Opitutaceae</taxon>
        <taxon>Horticoccus</taxon>
    </lineage>
</organism>
<sequence length="69" mass="7675">MAPPTDRKSRQRQLRLVNVLGIALIVAGLVVALFLHRVILPMRLAMGFIDVIAGATLLIFARQQARRDL</sequence>
<feature type="transmembrane region" description="Helical" evidence="1">
    <location>
        <begin position="42"/>
        <end position="61"/>
    </location>
</feature>
<keyword evidence="1" id="KW-0812">Transmembrane</keyword>
<proteinExistence type="predicted"/>
<gene>
    <name evidence="2" type="ORF">K0B96_10895</name>
</gene>
<dbReference type="Proteomes" id="UP000825051">
    <property type="component" value="Chromosome"/>
</dbReference>
<dbReference type="EMBL" id="CP080507">
    <property type="protein sequence ID" value="QYM77827.1"/>
    <property type="molecule type" value="Genomic_DNA"/>
</dbReference>
<evidence type="ECO:0000313" key="3">
    <source>
        <dbReference type="Proteomes" id="UP000825051"/>
    </source>
</evidence>
<keyword evidence="1" id="KW-0472">Membrane</keyword>
<dbReference type="KEGG" id="ole:K0B96_10895"/>
<evidence type="ECO:0000313" key="2">
    <source>
        <dbReference type="EMBL" id="QYM77827.1"/>
    </source>
</evidence>
<feature type="transmembrane region" description="Helical" evidence="1">
    <location>
        <begin position="16"/>
        <end position="36"/>
    </location>
</feature>
<dbReference type="AlphaFoldDB" id="A0A8F9XF87"/>
<reference evidence="2" key="1">
    <citation type="submission" date="2021-08" db="EMBL/GenBank/DDBJ databases">
        <title>Genome of a novel bacterium of the phylum Verrucomicrobia, Oleiharenicola sp. KSB-15.</title>
        <authorList>
            <person name="Chung J.-H."/>
            <person name="Ahn J.-H."/>
            <person name="Yoon Y."/>
            <person name="Kim D.-Y."/>
            <person name="An S.-H."/>
            <person name="Park I."/>
            <person name="Yeon J."/>
        </authorList>
    </citation>
    <scope>NUCLEOTIDE SEQUENCE</scope>
    <source>
        <strain evidence="2">KSB-15</strain>
    </source>
</reference>
<evidence type="ECO:0000256" key="1">
    <source>
        <dbReference type="SAM" id="Phobius"/>
    </source>
</evidence>
<name>A0A8F9XF87_9BACT</name>
<protein>
    <submittedName>
        <fullName evidence="2">Uncharacterized protein</fullName>
    </submittedName>
</protein>
<keyword evidence="1" id="KW-1133">Transmembrane helix</keyword>
<keyword evidence="3" id="KW-1185">Reference proteome</keyword>
<dbReference type="RefSeq" id="WP_220160931.1">
    <property type="nucleotide sequence ID" value="NZ_CP080507.1"/>
</dbReference>